<proteinExistence type="predicted"/>
<evidence type="ECO:0000313" key="1">
    <source>
        <dbReference type="EMBL" id="PKY43615.1"/>
    </source>
</evidence>
<reference evidence="1 2" key="1">
    <citation type="submission" date="2015-10" db="EMBL/GenBank/DDBJ databases">
        <title>Genome analyses suggest a sexual origin of heterokaryosis in a supposedly ancient asexual fungus.</title>
        <authorList>
            <person name="Ropars J."/>
            <person name="Sedzielewska K."/>
            <person name="Noel J."/>
            <person name="Charron P."/>
            <person name="Farinelli L."/>
            <person name="Marton T."/>
            <person name="Kruger M."/>
            <person name="Pelin A."/>
            <person name="Brachmann A."/>
            <person name="Corradi N."/>
        </authorList>
    </citation>
    <scope>NUCLEOTIDE SEQUENCE [LARGE SCALE GENOMIC DNA]</scope>
    <source>
        <strain evidence="1 2">A4</strain>
    </source>
</reference>
<dbReference type="VEuPathDB" id="FungiDB:RhiirFUN_013655"/>
<sequence length="82" mass="9262">MSHSFRELGVKIPAIGLGCMMQNLHGKTRITYIYAHRVDVLSKVLKERRSEFSPDYVRQACERSLEPIEDTVGALADLVEGK</sequence>
<name>A0A2I1GAF8_9GLOM</name>
<organism evidence="1 2">
    <name type="scientific">Rhizophagus irregularis</name>
    <dbReference type="NCBI Taxonomy" id="588596"/>
    <lineage>
        <taxon>Eukaryota</taxon>
        <taxon>Fungi</taxon>
        <taxon>Fungi incertae sedis</taxon>
        <taxon>Mucoromycota</taxon>
        <taxon>Glomeromycotina</taxon>
        <taxon>Glomeromycetes</taxon>
        <taxon>Glomerales</taxon>
        <taxon>Glomeraceae</taxon>
        <taxon>Rhizophagus</taxon>
    </lineage>
</organism>
<dbReference type="Proteomes" id="UP000234323">
    <property type="component" value="Unassembled WGS sequence"/>
</dbReference>
<comment type="caution">
    <text evidence="1">The sequence shown here is derived from an EMBL/GenBank/DDBJ whole genome shotgun (WGS) entry which is preliminary data.</text>
</comment>
<dbReference type="AlphaFoldDB" id="A0A2I1GAF8"/>
<keyword evidence="2" id="KW-1185">Reference proteome</keyword>
<dbReference type="SUPFAM" id="SSF51430">
    <property type="entry name" value="NAD(P)-linked oxidoreductase"/>
    <property type="match status" value="1"/>
</dbReference>
<dbReference type="InterPro" id="IPR036812">
    <property type="entry name" value="NAD(P)_OxRdtase_dom_sf"/>
</dbReference>
<dbReference type="EMBL" id="LLXI01000264">
    <property type="protein sequence ID" value="PKY43615.1"/>
    <property type="molecule type" value="Genomic_DNA"/>
</dbReference>
<protein>
    <submittedName>
        <fullName evidence="1">Uncharacterized protein</fullName>
    </submittedName>
</protein>
<accession>A0A2I1GAF8</accession>
<gene>
    <name evidence="1" type="ORF">RhiirA4_457640</name>
</gene>
<evidence type="ECO:0000313" key="2">
    <source>
        <dbReference type="Proteomes" id="UP000234323"/>
    </source>
</evidence>